<proteinExistence type="predicted"/>
<dbReference type="SUPFAM" id="SSF52266">
    <property type="entry name" value="SGNH hydrolase"/>
    <property type="match status" value="1"/>
</dbReference>
<dbReference type="STRING" id="1348114.OM33_18990"/>
<name>A0A0A7EM73_9GAMM</name>
<evidence type="ECO:0000313" key="2">
    <source>
        <dbReference type="EMBL" id="AIY67151.1"/>
    </source>
</evidence>
<dbReference type="Proteomes" id="UP000030341">
    <property type="component" value="Chromosome 2"/>
</dbReference>
<gene>
    <name evidence="2" type="ORF">OM33_18990</name>
</gene>
<feature type="domain" description="SGNH hydrolase-type esterase" evidence="1">
    <location>
        <begin position="39"/>
        <end position="189"/>
    </location>
</feature>
<dbReference type="PROSITE" id="PS51257">
    <property type="entry name" value="PROKAR_LIPOPROTEIN"/>
    <property type="match status" value="1"/>
</dbReference>
<dbReference type="eggNOG" id="COG2755">
    <property type="taxonomic scope" value="Bacteria"/>
</dbReference>
<sequence length="203" mass="21894">MKLLNKLKHITFLILICLSLFGCGSKESVIIGRDSVVVAFGDSLTHGVGVSDPHSYPSQLESILGVKVVNSGISGQTSQQGLARINLVLNEHLPDVVIICYGGNDVLQRKSKSKLADNLSQMILAAKAKGIAVILVAVPDFGLRLSPMSLYQELATEHDVVLIEDTLSDLLSNSSMKSDRVHLNEQGYKMLATSIAARIKIIE</sequence>
<dbReference type="OrthoDB" id="9786188at2"/>
<dbReference type="Pfam" id="PF13472">
    <property type="entry name" value="Lipase_GDSL_2"/>
    <property type="match status" value="1"/>
</dbReference>
<dbReference type="Gene3D" id="3.40.50.1110">
    <property type="entry name" value="SGNH hydrolase"/>
    <property type="match status" value="1"/>
</dbReference>
<keyword evidence="2" id="KW-0378">Hydrolase</keyword>
<dbReference type="InterPro" id="IPR036514">
    <property type="entry name" value="SGNH_hydro_sf"/>
</dbReference>
<dbReference type="RefSeq" id="WP_040135948.1">
    <property type="nucleotide sequence ID" value="NZ_CP009889.1"/>
</dbReference>
<dbReference type="InterPro" id="IPR013830">
    <property type="entry name" value="SGNH_hydro"/>
</dbReference>
<reference evidence="2 3" key="1">
    <citation type="submission" date="2014-11" db="EMBL/GenBank/DDBJ databases">
        <title>Complete Genome Sequence of Pseudoalteromonas sp. Strain OCN003 Isolated from Kaneohe Bay, Oahu, Hawaii.</title>
        <authorList>
            <person name="Beurmann S."/>
            <person name="Videau P."/>
            <person name="Ushijima B."/>
            <person name="Smith A.M."/>
            <person name="Aeby G.S."/>
            <person name="Callahan S.M."/>
            <person name="Belcaid M."/>
        </authorList>
    </citation>
    <scope>NUCLEOTIDE SEQUENCE [LARGE SCALE GENOMIC DNA]</scope>
    <source>
        <strain evidence="2 3">OCN003</strain>
    </source>
</reference>
<keyword evidence="3" id="KW-1185">Reference proteome</keyword>
<accession>A0A0A7EM73</accession>
<dbReference type="InterPro" id="IPR051532">
    <property type="entry name" value="Ester_Hydrolysis_Enzymes"/>
</dbReference>
<evidence type="ECO:0000259" key="1">
    <source>
        <dbReference type="Pfam" id="PF13472"/>
    </source>
</evidence>
<dbReference type="PANTHER" id="PTHR30383">
    <property type="entry name" value="THIOESTERASE 1/PROTEASE 1/LYSOPHOSPHOLIPASE L1"/>
    <property type="match status" value="1"/>
</dbReference>
<dbReference type="PANTHER" id="PTHR30383:SF5">
    <property type="entry name" value="SGNH HYDROLASE-TYPE ESTERASE DOMAIN-CONTAINING PROTEIN"/>
    <property type="match status" value="1"/>
</dbReference>
<dbReference type="HOGENOM" id="CLU_051180_1_2_6"/>
<evidence type="ECO:0000313" key="3">
    <source>
        <dbReference type="Proteomes" id="UP000030341"/>
    </source>
</evidence>
<protein>
    <submittedName>
        <fullName evidence="2">Hydrolase GDSL</fullName>
    </submittedName>
</protein>
<dbReference type="KEGG" id="pseo:OM33_18990"/>
<dbReference type="AlphaFoldDB" id="A0A0A7EM73"/>
<dbReference type="GO" id="GO:0004622">
    <property type="term" value="F:phosphatidylcholine lysophospholipase activity"/>
    <property type="evidence" value="ECO:0007669"/>
    <property type="project" value="TreeGrafter"/>
</dbReference>
<dbReference type="EMBL" id="CP009889">
    <property type="protein sequence ID" value="AIY67151.1"/>
    <property type="molecule type" value="Genomic_DNA"/>
</dbReference>
<organism evidence="2 3">
    <name type="scientific">Pseudoalteromonas piratica</name>
    <dbReference type="NCBI Taxonomy" id="1348114"/>
    <lineage>
        <taxon>Bacteria</taxon>
        <taxon>Pseudomonadati</taxon>
        <taxon>Pseudomonadota</taxon>
        <taxon>Gammaproteobacteria</taxon>
        <taxon>Alteromonadales</taxon>
        <taxon>Pseudoalteromonadaceae</taxon>
        <taxon>Pseudoalteromonas</taxon>
    </lineage>
</organism>